<dbReference type="GO" id="GO:0043565">
    <property type="term" value="F:sequence-specific DNA binding"/>
    <property type="evidence" value="ECO:0007669"/>
    <property type="project" value="InterPro"/>
</dbReference>
<dbReference type="Pfam" id="PF00447">
    <property type="entry name" value="HSF_DNA-bind"/>
    <property type="match status" value="1"/>
</dbReference>
<accession>A0A485K7X6</accession>
<dbReference type="Proteomes" id="UP000332933">
    <property type="component" value="Unassembled WGS sequence"/>
</dbReference>
<dbReference type="InterPro" id="IPR000232">
    <property type="entry name" value="HSF_DNA-bd"/>
</dbReference>
<feature type="domain" description="HSF-type DNA-binding" evidence="6">
    <location>
        <begin position="18"/>
        <end position="115"/>
    </location>
</feature>
<dbReference type="PANTHER" id="PTHR10015">
    <property type="entry name" value="HEAT SHOCK TRANSCRIPTION FACTOR"/>
    <property type="match status" value="1"/>
</dbReference>
<keyword evidence="9" id="KW-1185">Reference proteome</keyword>
<feature type="region of interest" description="Disordered" evidence="5">
    <location>
        <begin position="162"/>
        <end position="182"/>
    </location>
</feature>
<gene>
    <name evidence="8" type="primary">Aste57867_2585</name>
    <name evidence="7" type="ORF">As57867_002578</name>
    <name evidence="8" type="ORF">ASTE57867_2585</name>
</gene>
<dbReference type="FunFam" id="1.10.10.10:FF:000286">
    <property type="entry name" value="Heat shock transcription factor"/>
    <property type="match status" value="1"/>
</dbReference>
<evidence type="ECO:0000256" key="5">
    <source>
        <dbReference type="SAM" id="MobiDB-lite"/>
    </source>
</evidence>
<dbReference type="InterPro" id="IPR036388">
    <property type="entry name" value="WH-like_DNA-bd_sf"/>
</dbReference>
<organism evidence="8 9">
    <name type="scientific">Aphanomyces stellatus</name>
    <dbReference type="NCBI Taxonomy" id="120398"/>
    <lineage>
        <taxon>Eukaryota</taxon>
        <taxon>Sar</taxon>
        <taxon>Stramenopiles</taxon>
        <taxon>Oomycota</taxon>
        <taxon>Saprolegniomycetes</taxon>
        <taxon>Saprolegniales</taxon>
        <taxon>Verrucalvaceae</taxon>
        <taxon>Aphanomyces</taxon>
    </lineage>
</organism>
<dbReference type="Gene3D" id="1.10.10.10">
    <property type="entry name" value="Winged helix-like DNA-binding domain superfamily/Winged helix DNA-binding domain"/>
    <property type="match status" value="1"/>
</dbReference>
<reference evidence="7" key="2">
    <citation type="submission" date="2019-06" db="EMBL/GenBank/DDBJ databases">
        <title>Genomics analysis of Aphanomyces spp. identifies a new class of oomycete effector associated with host adaptation.</title>
        <authorList>
            <person name="Gaulin E."/>
        </authorList>
    </citation>
    <scope>NUCLEOTIDE SEQUENCE</scope>
    <source>
        <strain evidence="7">CBS 578.67</strain>
    </source>
</reference>
<comment type="subcellular location">
    <subcellularLocation>
        <location evidence="1">Nucleus</location>
    </subcellularLocation>
</comment>
<dbReference type="PRINTS" id="PR00056">
    <property type="entry name" value="HSFDOMAIN"/>
</dbReference>
<protein>
    <submittedName>
        <fullName evidence="8">Aste57867_2585 protein</fullName>
    </submittedName>
</protein>
<evidence type="ECO:0000256" key="4">
    <source>
        <dbReference type="RuleBase" id="RU004020"/>
    </source>
</evidence>
<dbReference type="InterPro" id="IPR036390">
    <property type="entry name" value="WH_DNA-bd_sf"/>
</dbReference>
<dbReference type="PANTHER" id="PTHR10015:SF427">
    <property type="entry name" value="HEAT SHOCK FACTOR PROTEIN"/>
    <property type="match status" value="1"/>
</dbReference>
<dbReference type="EMBL" id="CAADRA010000338">
    <property type="protein sequence ID" value="VFT79781.1"/>
    <property type="molecule type" value="Genomic_DNA"/>
</dbReference>
<dbReference type="GO" id="GO:0005634">
    <property type="term" value="C:nucleus"/>
    <property type="evidence" value="ECO:0007669"/>
    <property type="project" value="UniProtKB-SubCell"/>
</dbReference>
<dbReference type="AlphaFoldDB" id="A0A485K7X6"/>
<evidence type="ECO:0000313" key="9">
    <source>
        <dbReference type="Proteomes" id="UP000332933"/>
    </source>
</evidence>
<evidence type="ECO:0000313" key="8">
    <source>
        <dbReference type="EMBL" id="VFT79781.1"/>
    </source>
</evidence>
<evidence type="ECO:0000313" key="7">
    <source>
        <dbReference type="EMBL" id="KAF0716917.1"/>
    </source>
</evidence>
<proteinExistence type="inferred from homology"/>
<dbReference type="SMART" id="SM00415">
    <property type="entry name" value="HSF"/>
    <property type="match status" value="1"/>
</dbReference>
<keyword evidence="3" id="KW-0539">Nucleus</keyword>
<dbReference type="GO" id="GO:0003700">
    <property type="term" value="F:DNA-binding transcription factor activity"/>
    <property type="evidence" value="ECO:0007669"/>
    <property type="project" value="InterPro"/>
</dbReference>
<comment type="similarity">
    <text evidence="4">Belongs to the HSF family.</text>
</comment>
<evidence type="ECO:0000256" key="1">
    <source>
        <dbReference type="ARBA" id="ARBA00004123"/>
    </source>
</evidence>
<dbReference type="EMBL" id="VJMH01000338">
    <property type="protein sequence ID" value="KAF0716917.1"/>
    <property type="molecule type" value="Genomic_DNA"/>
</dbReference>
<evidence type="ECO:0000259" key="6">
    <source>
        <dbReference type="SMART" id="SM00415"/>
    </source>
</evidence>
<reference evidence="8 9" key="1">
    <citation type="submission" date="2019-03" db="EMBL/GenBank/DDBJ databases">
        <authorList>
            <person name="Gaulin E."/>
            <person name="Dumas B."/>
        </authorList>
    </citation>
    <scope>NUCLEOTIDE SEQUENCE [LARGE SCALE GENOMIC DNA]</scope>
    <source>
        <strain evidence="8">CBS 568.67</strain>
    </source>
</reference>
<evidence type="ECO:0000256" key="3">
    <source>
        <dbReference type="ARBA" id="ARBA00023242"/>
    </source>
</evidence>
<dbReference type="SUPFAM" id="SSF46785">
    <property type="entry name" value="Winged helix' DNA-binding domain"/>
    <property type="match status" value="1"/>
</dbReference>
<dbReference type="OrthoDB" id="60033at2759"/>
<keyword evidence="2" id="KW-0238">DNA-binding</keyword>
<sequence>MYSTISPRKVPSIELSTATPPFLASLYEILTKEDPAVIGWCDGGKAFGVYDFEVMEHHVLPTYFRHSKFASFQRQLNYFGFRKLQRGRESELTNIYCQPLFTRDEPSRMLLIKRKTYRVKNRAHHRRQPHRPSSPCDISTFPNAPPSTHFAPIMTRTTSMPASISAPLHGAPSISRSQSAPLSHASSDDFDASLASVANNYYLPAMTHHNHSFVSLLQTNHVIPSVACHDEFECRPSIDVWRDIQLVMDHFNSSDDEDEGDDTVHPIPFHSECVQWRLHDDDLAMLSTLAIVLP</sequence>
<name>A0A485K7X6_9STRA</name>
<evidence type="ECO:0000256" key="2">
    <source>
        <dbReference type="ARBA" id="ARBA00023125"/>
    </source>
</evidence>